<evidence type="ECO:0000313" key="2">
    <source>
        <dbReference type="EMBL" id="OHB08030.1"/>
    </source>
</evidence>
<sequence length="113" mass="12375">MAFLRTWFFILSAVLVALSANSISAVWASKEEKFSTIWFLALLIVSPLVFITFGLVTSKLGLSMTSAIVDSLLTISTILVGLFIFGEWSNVSMYQLVGILLSISGIVLMQLHN</sequence>
<protein>
    <recommendedName>
        <fullName evidence="4">EamA domain-containing protein</fullName>
    </recommendedName>
</protein>
<reference evidence="2 3" key="1">
    <citation type="journal article" date="2016" name="Nat. Commun.">
        <title>Thousands of microbial genomes shed light on interconnected biogeochemical processes in an aquifer system.</title>
        <authorList>
            <person name="Anantharaman K."/>
            <person name="Brown C.T."/>
            <person name="Hug L.A."/>
            <person name="Sharon I."/>
            <person name="Castelle C.J."/>
            <person name="Probst A.J."/>
            <person name="Thomas B.C."/>
            <person name="Singh A."/>
            <person name="Wilkins M.J."/>
            <person name="Karaoz U."/>
            <person name="Brodie E.L."/>
            <person name="Williams K.H."/>
            <person name="Hubbard S.S."/>
            <person name="Banfield J.F."/>
        </authorList>
    </citation>
    <scope>NUCLEOTIDE SEQUENCE [LARGE SCALE GENOMIC DNA]</scope>
</reference>
<feature type="transmembrane region" description="Helical" evidence="1">
    <location>
        <begin position="68"/>
        <end position="86"/>
    </location>
</feature>
<organism evidence="2 3">
    <name type="scientific">Candidatus Zambryskibacteria bacterium RIFCSPLOWO2_02_FULL_39_14</name>
    <dbReference type="NCBI Taxonomy" id="1802769"/>
    <lineage>
        <taxon>Bacteria</taxon>
        <taxon>Candidatus Zambryskiibacteriota</taxon>
    </lineage>
</organism>
<dbReference type="EMBL" id="MHWM01000032">
    <property type="protein sequence ID" value="OHB08030.1"/>
    <property type="molecule type" value="Genomic_DNA"/>
</dbReference>
<feature type="transmembrane region" description="Helical" evidence="1">
    <location>
        <begin position="38"/>
        <end position="56"/>
    </location>
</feature>
<evidence type="ECO:0000313" key="3">
    <source>
        <dbReference type="Proteomes" id="UP000177096"/>
    </source>
</evidence>
<evidence type="ECO:0000256" key="1">
    <source>
        <dbReference type="SAM" id="Phobius"/>
    </source>
</evidence>
<keyword evidence="1" id="KW-0472">Membrane</keyword>
<dbReference type="SUPFAM" id="SSF103481">
    <property type="entry name" value="Multidrug resistance efflux transporter EmrE"/>
    <property type="match status" value="1"/>
</dbReference>
<comment type="caution">
    <text evidence="2">The sequence shown here is derived from an EMBL/GenBank/DDBJ whole genome shotgun (WGS) entry which is preliminary data.</text>
</comment>
<keyword evidence="1" id="KW-1133">Transmembrane helix</keyword>
<gene>
    <name evidence="2" type="ORF">A3I86_01470</name>
</gene>
<proteinExistence type="predicted"/>
<keyword evidence="1" id="KW-0812">Transmembrane</keyword>
<dbReference type="InterPro" id="IPR037185">
    <property type="entry name" value="EmrE-like"/>
</dbReference>
<dbReference type="AlphaFoldDB" id="A0A1G2UFW6"/>
<name>A0A1G2UFW6_9BACT</name>
<feature type="transmembrane region" description="Helical" evidence="1">
    <location>
        <begin position="92"/>
        <end position="111"/>
    </location>
</feature>
<dbReference type="Gene3D" id="1.10.3730.20">
    <property type="match status" value="1"/>
</dbReference>
<accession>A0A1G2UFW6</accession>
<dbReference type="Proteomes" id="UP000177096">
    <property type="component" value="Unassembled WGS sequence"/>
</dbReference>
<evidence type="ECO:0008006" key="4">
    <source>
        <dbReference type="Google" id="ProtNLM"/>
    </source>
</evidence>